<dbReference type="EMBL" id="JASPKZ010000004">
    <property type="protein sequence ID" value="KAJ9601733.1"/>
    <property type="molecule type" value="Genomic_DNA"/>
</dbReference>
<dbReference type="Proteomes" id="UP001233999">
    <property type="component" value="Unassembled WGS sequence"/>
</dbReference>
<feature type="non-terminal residue" evidence="2">
    <location>
        <position position="78"/>
    </location>
</feature>
<feature type="non-terminal residue" evidence="2">
    <location>
        <position position="1"/>
    </location>
</feature>
<dbReference type="AlphaFoldDB" id="A0AAD8AQ28"/>
<accession>A0AAD8AQ28</accession>
<organism evidence="2 3">
    <name type="scientific">Diploptera punctata</name>
    <name type="common">Pacific beetle cockroach</name>
    <dbReference type="NCBI Taxonomy" id="6984"/>
    <lineage>
        <taxon>Eukaryota</taxon>
        <taxon>Metazoa</taxon>
        <taxon>Ecdysozoa</taxon>
        <taxon>Arthropoda</taxon>
        <taxon>Hexapoda</taxon>
        <taxon>Insecta</taxon>
        <taxon>Pterygota</taxon>
        <taxon>Neoptera</taxon>
        <taxon>Polyneoptera</taxon>
        <taxon>Dictyoptera</taxon>
        <taxon>Blattodea</taxon>
        <taxon>Blaberoidea</taxon>
        <taxon>Blaberidae</taxon>
        <taxon>Diplopterinae</taxon>
        <taxon>Diploptera</taxon>
    </lineage>
</organism>
<feature type="transmembrane region" description="Helical" evidence="1">
    <location>
        <begin position="18"/>
        <end position="39"/>
    </location>
</feature>
<evidence type="ECO:0000313" key="3">
    <source>
        <dbReference type="Proteomes" id="UP001233999"/>
    </source>
</evidence>
<protein>
    <submittedName>
        <fullName evidence="2">Uncharacterized protein</fullName>
    </submittedName>
</protein>
<proteinExistence type="predicted"/>
<keyword evidence="3" id="KW-1185">Reference proteome</keyword>
<keyword evidence="1" id="KW-0812">Transmembrane</keyword>
<sequence>SNPGCSDGVLWREAIPNFIPPALSTFILSPILGMFVYFLTSPKLGRHNRLHNTVEYISFPFFYNKQIWVLIYLIQTTT</sequence>
<evidence type="ECO:0000256" key="1">
    <source>
        <dbReference type="SAM" id="Phobius"/>
    </source>
</evidence>
<name>A0AAD8AQ28_DIPPU</name>
<reference evidence="2" key="1">
    <citation type="journal article" date="2023" name="IScience">
        <title>Live-bearing cockroach genome reveals convergent evolutionary mechanisms linked to viviparity in insects and beyond.</title>
        <authorList>
            <person name="Fouks B."/>
            <person name="Harrison M.C."/>
            <person name="Mikhailova A.A."/>
            <person name="Marchal E."/>
            <person name="English S."/>
            <person name="Carruthers M."/>
            <person name="Jennings E.C."/>
            <person name="Chiamaka E.L."/>
            <person name="Frigard R.A."/>
            <person name="Pippel M."/>
            <person name="Attardo G.M."/>
            <person name="Benoit J.B."/>
            <person name="Bornberg-Bauer E."/>
            <person name="Tobe S.S."/>
        </authorList>
    </citation>
    <scope>NUCLEOTIDE SEQUENCE</scope>
    <source>
        <strain evidence="2">Stay&amp;Tobe</strain>
    </source>
</reference>
<evidence type="ECO:0000313" key="2">
    <source>
        <dbReference type="EMBL" id="KAJ9601733.1"/>
    </source>
</evidence>
<reference evidence="2" key="2">
    <citation type="submission" date="2023-05" db="EMBL/GenBank/DDBJ databases">
        <authorList>
            <person name="Fouks B."/>
        </authorList>
    </citation>
    <scope>NUCLEOTIDE SEQUENCE</scope>
    <source>
        <strain evidence="2">Stay&amp;Tobe</strain>
        <tissue evidence="2">Testes</tissue>
    </source>
</reference>
<keyword evidence="1" id="KW-0472">Membrane</keyword>
<keyword evidence="1" id="KW-1133">Transmembrane helix</keyword>
<comment type="caution">
    <text evidence="2">The sequence shown here is derived from an EMBL/GenBank/DDBJ whole genome shotgun (WGS) entry which is preliminary data.</text>
</comment>
<gene>
    <name evidence="2" type="ORF">L9F63_000124</name>
</gene>